<dbReference type="RefSeq" id="WP_218632106.1">
    <property type="nucleotide sequence ID" value="NZ_JAHVAH010000001.1"/>
</dbReference>
<keyword evidence="3" id="KW-1185">Reference proteome</keyword>
<keyword evidence="1" id="KW-0472">Membrane</keyword>
<comment type="caution">
    <text evidence="2">The sequence shown here is derived from an EMBL/GenBank/DDBJ whole genome shotgun (WGS) entry which is preliminary data.</text>
</comment>
<proteinExistence type="predicted"/>
<evidence type="ECO:0000313" key="2">
    <source>
        <dbReference type="EMBL" id="MBW0144078.1"/>
    </source>
</evidence>
<keyword evidence="1" id="KW-1133">Transmembrane helix</keyword>
<dbReference type="Pfam" id="PF02325">
    <property type="entry name" value="CCB3_YggT"/>
    <property type="match status" value="1"/>
</dbReference>
<organism evidence="2 3">
    <name type="scientific">Sphingomicrobium clamense</name>
    <dbReference type="NCBI Taxonomy" id="2851013"/>
    <lineage>
        <taxon>Bacteria</taxon>
        <taxon>Pseudomonadati</taxon>
        <taxon>Pseudomonadota</taxon>
        <taxon>Alphaproteobacteria</taxon>
        <taxon>Sphingomonadales</taxon>
        <taxon>Sphingomonadaceae</taxon>
        <taxon>Sphingomicrobium</taxon>
    </lineage>
</organism>
<evidence type="ECO:0000256" key="1">
    <source>
        <dbReference type="SAM" id="Phobius"/>
    </source>
</evidence>
<protein>
    <submittedName>
        <fullName evidence="2">YggT family protein</fullName>
    </submittedName>
</protein>
<dbReference type="EMBL" id="JAHVAH010000001">
    <property type="protein sequence ID" value="MBW0144078.1"/>
    <property type="molecule type" value="Genomic_DNA"/>
</dbReference>
<dbReference type="Proteomes" id="UP000698028">
    <property type="component" value="Unassembled WGS sequence"/>
</dbReference>
<gene>
    <name evidence="2" type="ORF">KTQ36_02050</name>
</gene>
<dbReference type="InterPro" id="IPR003425">
    <property type="entry name" value="CCB3/YggT"/>
</dbReference>
<feature type="transmembrane region" description="Helical" evidence="1">
    <location>
        <begin position="67"/>
        <end position="88"/>
    </location>
</feature>
<sequence>MILAIVQILYIALDVLFWVIIGQVILSWLLVFGVINPTSNVVRTISEVLERITAPIYRPIRKIMPDFGMIDLSPMVMLFAIIIMQRAILPGILAETGATLIR</sequence>
<evidence type="ECO:0000313" key="3">
    <source>
        <dbReference type="Proteomes" id="UP000698028"/>
    </source>
</evidence>
<keyword evidence="1" id="KW-0812">Transmembrane</keyword>
<accession>A0ABS6V3E7</accession>
<reference evidence="2 3" key="1">
    <citation type="submission" date="2021-07" db="EMBL/GenBank/DDBJ databases">
        <title>The draft genome sequence of Sphingomicrobium sp. B8.</title>
        <authorList>
            <person name="Mu L."/>
        </authorList>
    </citation>
    <scope>NUCLEOTIDE SEQUENCE [LARGE SCALE GENOMIC DNA]</scope>
    <source>
        <strain evidence="2 3">B8</strain>
    </source>
</reference>
<name>A0ABS6V3E7_9SPHN</name>
<feature type="transmembrane region" description="Helical" evidence="1">
    <location>
        <begin position="15"/>
        <end position="35"/>
    </location>
</feature>